<dbReference type="Proteomes" id="UP000681720">
    <property type="component" value="Unassembled WGS sequence"/>
</dbReference>
<dbReference type="Gene3D" id="3.30.40.10">
    <property type="entry name" value="Zinc/RING finger domain, C3HC4 (zinc finger)"/>
    <property type="match status" value="1"/>
</dbReference>
<dbReference type="EMBL" id="CAJOBH010003606">
    <property type="protein sequence ID" value="CAF3958772.1"/>
    <property type="molecule type" value="Genomic_DNA"/>
</dbReference>
<evidence type="ECO:0000256" key="1">
    <source>
        <dbReference type="SAM" id="Phobius"/>
    </source>
</evidence>
<evidence type="ECO:0000313" key="5">
    <source>
        <dbReference type="EMBL" id="CAF3958772.1"/>
    </source>
</evidence>
<dbReference type="InterPro" id="IPR003613">
    <property type="entry name" value="Ubox_domain"/>
</dbReference>
<evidence type="ECO:0000313" key="6">
    <source>
        <dbReference type="EMBL" id="CAF3971463.1"/>
    </source>
</evidence>
<name>A0A815HER4_9BILA</name>
<protein>
    <recommendedName>
        <fullName evidence="2">U-box domain-containing protein</fullName>
    </recommendedName>
</protein>
<sequence>MRNGGDDAVIAADGYVYERAAIIRWIQRKGTSPLTCEPLNIADLRSEYFVKRLCQLYQPNAVRCARQNNTVSIGSSPMTQFEIHTNQQKSCKQYCNIKHILLTIMTISLITIPLIVATMLILFLVQLNLISQISASTKHSNNYIHLRTIYKLPNDCTLSNVISLFSWNNVPQFNYTYYSKLYKTVSSRIILTFAFRHDASYWCLDGVSVIDISSSVELVTDGNFENNPSDDFFLCNSYGNSTIPLVLDSAHACNGLDCFCGGAVRLPNYLNQILGTKVGQLYRITFWLSNLGDTPNSAQVVISY</sequence>
<evidence type="ECO:0000313" key="3">
    <source>
        <dbReference type="EMBL" id="CAF1213540.1"/>
    </source>
</evidence>
<dbReference type="OrthoDB" id="128536at2759"/>
<evidence type="ECO:0000259" key="2">
    <source>
        <dbReference type="SMART" id="SM00504"/>
    </source>
</evidence>
<dbReference type="EMBL" id="CAJNOW010002397">
    <property type="protein sequence ID" value="CAF1349820.1"/>
    <property type="molecule type" value="Genomic_DNA"/>
</dbReference>
<accession>A0A815HER4</accession>
<dbReference type="SUPFAM" id="SSF57850">
    <property type="entry name" value="RING/U-box"/>
    <property type="match status" value="1"/>
</dbReference>
<keyword evidence="1" id="KW-0812">Transmembrane</keyword>
<dbReference type="Proteomes" id="UP000663855">
    <property type="component" value="Unassembled WGS sequence"/>
</dbReference>
<evidence type="ECO:0000313" key="7">
    <source>
        <dbReference type="Proteomes" id="UP000663834"/>
    </source>
</evidence>
<dbReference type="SMART" id="SM00504">
    <property type="entry name" value="Ubox"/>
    <property type="match status" value="1"/>
</dbReference>
<comment type="caution">
    <text evidence="4">The sequence shown here is derived from an EMBL/GenBank/DDBJ whole genome shotgun (WGS) entry which is preliminary data.</text>
</comment>
<dbReference type="Proteomes" id="UP000663834">
    <property type="component" value="Unassembled WGS sequence"/>
</dbReference>
<keyword evidence="1" id="KW-0472">Membrane</keyword>
<keyword evidence="1" id="KW-1133">Transmembrane helix</keyword>
<dbReference type="GO" id="GO:0004842">
    <property type="term" value="F:ubiquitin-protein transferase activity"/>
    <property type="evidence" value="ECO:0007669"/>
    <property type="project" value="InterPro"/>
</dbReference>
<dbReference type="EMBL" id="CAJNOV010005550">
    <property type="protein sequence ID" value="CAF1213540.1"/>
    <property type="molecule type" value="Genomic_DNA"/>
</dbReference>
<feature type="transmembrane region" description="Helical" evidence="1">
    <location>
        <begin position="100"/>
        <end position="125"/>
    </location>
</feature>
<proteinExistence type="predicted"/>
<reference evidence="4" key="1">
    <citation type="submission" date="2021-02" db="EMBL/GenBank/DDBJ databases">
        <authorList>
            <person name="Nowell W R."/>
        </authorList>
    </citation>
    <scope>NUCLEOTIDE SEQUENCE</scope>
</reference>
<feature type="domain" description="U-box" evidence="2">
    <location>
        <begin position="9"/>
        <end position="57"/>
    </location>
</feature>
<dbReference type="EMBL" id="CAJOBJ010003609">
    <property type="protein sequence ID" value="CAF3971463.1"/>
    <property type="molecule type" value="Genomic_DNA"/>
</dbReference>
<dbReference type="InterPro" id="IPR013083">
    <property type="entry name" value="Znf_RING/FYVE/PHD"/>
</dbReference>
<dbReference type="Pfam" id="PF04564">
    <property type="entry name" value="U-box"/>
    <property type="match status" value="1"/>
</dbReference>
<organism evidence="4 7">
    <name type="scientific">Rotaria magnacalcarata</name>
    <dbReference type="NCBI Taxonomy" id="392030"/>
    <lineage>
        <taxon>Eukaryota</taxon>
        <taxon>Metazoa</taxon>
        <taxon>Spiralia</taxon>
        <taxon>Gnathifera</taxon>
        <taxon>Rotifera</taxon>
        <taxon>Eurotatoria</taxon>
        <taxon>Bdelloidea</taxon>
        <taxon>Philodinida</taxon>
        <taxon>Philodinidae</taxon>
        <taxon>Rotaria</taxon>
    </lineage>
</organism>
<evidence type="ECO:0000313" key="4">
    <source>
        <dbReference type="EMBL" id="CAF1349820.1"/>
    </source>
</evidence>
<dbReference type="Proteomes" id="UP000681967">
    <property type="component" value="Unassembled WGS sequence"/>
</dbReference>
<gene>
    <name evidence="5" type="ORF">BYL167_LOCUS11424</name>
    <name evidence="3" type="ORF">CJN711_LOCUS12635</name>
    <name evidence="6" type="ORF">GIL414_LOCUS10174</name>
    <name evidence="4" type="ORF">KQP761_LOCUS7178</name>
</gene>
<dbReference type="GO" id="GO:0016567">
    <property type="term" value="P:protein ubiquitination"/>
    <property type="evidence" value="ECO:0007669"/>
    <property type="project" value="InterPro"/>
</dbReference>
<dbReference type="AlphaFoldDB" id="A0A815HER4"/>